<dbReference type="InterPro" id="IPR003786">
    <property type="entry name" value="FdhD"/>
</dbReference>
<dbReference type="PANTHER" id="PTHR30592:SF1">
    <property type="entry name" value="SULFUR CARRIER PROTEIN FDHD"/>
    <property type="match status" value="1"/>
</dbReference>
<dbReference type="HAMAP" id="MF_00187">
    <property type="entry name" value="FdhD"/>
    <property type="match status" value="1"/>
</dbReference>
<gene>
    <name evidence="3 4" type="primary">fdhD</name>
    <name evidence="4" type="ORF">ACFSBH_09200</name>
</gene>
<dbReference type="NCBIfam" id="TIGR00129">
    <property type="entry name" value="fdhD_narQ"/>
    <property type="match status" value="1"/>
</dbReference>
<evidence type="ECO:0000256" key="1">
    <source>
        <dbReference type="ARBA" id="ARBA00022490"/>
    </source>
</evidence>
<keyword evidence="2 3" id="KW-0501">Molybdenum cofactor biosynthesis</keyword>
<comment type="similarity">
    <text evidence="3">Belongs to the FdhD family.</text>
</comment>
<dbReference type="Gene3D" id="3.10.20.10">
    <property type="match status" value="1"/>
</dbReference>
<protein>
    <recommendedName>
        <fullName evidence="3">Sulfur carrier protein FdhD</fullName>
    </recommendedName>
</protein>
<comment type="function">
    <text evidence="3">Required for formate dehydrogenase (FDH) activity. Acts as a sulfur carrier protein that transfers sulfur from IscS to the molybdenum cofactor prior to its insertion into FDH.</text>
</comment>
<dbReference type="InterPro" id="IPR016193">
    <property type="entry name" value="Cytidine_deaminase-like"/>
</dbReference>
<dbReference type="PIRSF" id="PIRSF015626">
    <property type="entry name" value="FdhD"/>
    <property type="match status" value="1"/>
</dbReference>
<dbReference type="RefSeq" id="WP_379597180.1">
    <property type="nucleotide sequence ID" value="NZ_JBHUDE010000043.1"/>
</dbReference>
<dbReference type="Proteomes" id="UP001597221">
    <property type="component" value="Unassembled WGS sequence"/>
</dbReference>
<comment type="subcellular location">
    <subcellularLocation>
        <location evidence="3">Cytoplasm</location>
    </subcellularLocation>
</comment>
<feature type="active site" description="Cysteine persulfide intermediate" evidence="3">
    <location>
        <position position="107"/>
    </location>
</feature>
<keyword evidence="5" id="KW-1185">Reference proteome</keyword>
<keyword evidence="1 3" id="KW-0963">Cytoplasm</keyword>
<evidence type="ECO:0000256" key="3">
    <source>
        <dbReference type="HAMAP-Rule" id="MF_00187"/>
    </source>
</evidence>
<feature type="binding site" evidence="3">
    <location>
        <begin position="245"/>
        <end position="250"/>
    </location>
    <ligand>
        <name>Mo-bis(molybdopterin guanine dinucleotide)</name>
        <dbReference type="ChEBI" id="CHEBI:60539"/>
    </ligand>
</feature>
<dbReference type="SUPFAM" id="SSF53927">
    <property type="entry name" value="Cytidine deaminase-like"/>
    <property type="match status" value="1"/>
</dbReference>
<dbReference type="EMBL" id="JBHUDE010000043">
    <property type="protein sequence ID" value="MFD1607829.1"/>
    <property type="molecule type" value="Genomic_DNA"/>
</dbReference>
<sequence>MDKLEKAGWKTIKIKGLHQESVPEAITTEFPLTLMLDGHEFATIVCSPSELEDLTIGFLASEGIIRKADEIKELQVDMYTGFAHISLHQPVQPQQFDHSSRFIGSCCGKSRQFYFKSDARVAKTVTSKLEIKVSECIMLMEDLLDSSLEFQKTGGVHSAALATSDGLLYTRSDIGRHNALDKVFGSMLRGRISAKEKLVVFSGRISSEVLLKISKMGIGLILSKSAVTDLAVQLANDLGITVIGFTRGDRMNIYTHSHRVVDLHPDLQTD</sequence>
<dbReference type="PANTHER" id="PTHR30592">
    <property type="entry name" value="FORMATE DEHYDROGENASE"/>
    <property type="match status" value="1"/>
</dbReference>
<evidence type="ECO:0000313" key="5">
    <source>
        <dbReference type="Proteomes" id="UP001597221"/>
    </source>
</evidence>
<evidence type="ECO:0000313" key="4">
    <source>
        <dbReference type="EMBL" id="MFD1607829.1"/>
    </source>
</evidence>
<dbReference type="Gene3D" id="3.40.140.10">
    <property type="entry name" value="Cytidine Deaminase, domain 2"/>
    <property type="match status" value="1"/>
</dbReference>
<accession>A0ABW4HQC5</accession>
<comment type="caution">
    <text evidence="4">The sequence shown here is derived from an EMBL/GenBank/DDBJ whole genome shotgun (WGS) entry which is preliminary data.</text>
</comment>
<proteinExistence type="inferred from homology"/>
<organism evidence="4 5">
    <name type="scientific">Oceanobacillus luteolus</name>
    <dbReference type="NCBI Taxonomy" id="1274358"/>
    <lineage>
        <taxon>Bacteria</taxon>
        <taxon>Bacillati</taxon>
        <taxon>Bacillota</taxon>
        <taxon>Bacilli</taxon>
        <taxon>Bacillales</taxon>
        <taxon>Bacillaceae</taxon>
        <taxon>Oceanobacillus</taxon>
    </lineage>
</organism>
<evidence type="ECO:0000256" key="2">
    <source>
        <dbReference type="ARBA" id="ARBA00023150"/>
    </source>
</evidence>
<name>A0ABW4HQC5_9BACI</name>
<dbReference type="Pfam" id="PF02634">
    <property type="entry name" value="FdhD-NarQ"/>
    <property type="match status" value="1"/>
</dbReference>
<reference evidence="5" key="1">
    <citation type="journal article" date="2019" name="Int. J. Syst. Evol. Microbiol.">
        <title>The Global Catalogue of Microorganisms (GCM) 10K type strain sequencing project: providing services to taxonomists for standard genome sequencing and annotation.</title>
        <authorList>
            <consortium name="The Broad Institute Genomics Platform"/>
            <consortium name="The Broad Institute Genome Sequencing Center for Infectious Disease"/>
            <person name="Wu L."/>
            <person name="Ma J."/>
        </authorList>
    </citation>
    <scope>NUCLEOTIDE SEQUENCE [LARGE SCALE GENOMIC DNA]</scope>
    <source>
        <strain evidence="5">CGMCC 1.12376</strain>
    </source>
</reference>